<dbReference type="Pfam" id="PF05133">
    <property type="entry name" value="SPP1_portal"/>
    <property type="match status" value="1"/>
</dbReference>
<evidence type="ECO:0000256" key="1">
    <source>
        <dbReference type="SAM" id="MobiDB-lite"/>
    </source>
</evidence>
<protein>
    <submittedName>
        <fullName evidence="2">Phage portal protein, SPP1 family</fullName>
    </submittedName>
</protein>
<evidence type="ECO:0000313" key="2">
    <source>
        <dbReference type="EMBL" id="GAO99841.1"/>
    </source>
</evidence>
<dbReference type="NCBIfam" id="TIGR01538">
    <property type="entry name" value="portal_SPP1"/>
    <property type="match status" value="1"/>
</dbReference>
<dbReference type="InterPro" id="IPR021145">
    <property type="entry name" value="Portal_protein_SPP1_Gp6-like"/>
</dbReference>
<keyword evidence="3" id="KW-1185">Reference proteome</keyword>
<proteinExistence type="predicted"/>
<organism evidence="2 3">
    <name type="scientific">Fructobacillus ficulneus</name>
    <dbReference type="NCBI Taxonomy" id="157463"/>
    <lineage>
        <taxon>Bacteria</taxon>
        <taxon>Bacillati</taxon>
        <taxon>Bacillota</taxon>
        <taxon>Bacilli</taxon>
        <taxon>Lactobacillales</taxon>
        <taxon>Lactobacillaceae</taxon>
        <taxon>Fructobacillus</taxon>
    </lineage>
</organism>
<evidence type="ECO:0000313" key="3">
    <source>
        <dbReference type="Proteomes" id="UP000253891"/>
    </source>
</evidence>
<dbReference type="OrthoDB" id="3189403at2"/>
<name>A0A0K8MH00_9LACO</name>
<gene>
    <name evidence="2" type="ORF">FFIC_241160</name>
</gene>
<feature type="region of interest" description="Disordered" evidence="1">
    <location>
        <begin position="463"/>
        <end position="500"/>
    </location>
</feature>
<dbReference type="EMBL" id="DF968001">
    <property type="protein sequence ID" value="GAO99841.1"/>
    <property type="molecule type" value="Genomic_DNA"/>
</dbReference>
<reference evidence="2 3" key="1">
    <citation type="journal article" date="2015" name="BMC Genomics">
        <title>Comparative genomics of Fructobacillus spp. and Leuconostoc spp. reveals niche-specific evolution of Fructobacillus spp.</title>
        <authorList>
            <person name="Endo A."/>
            <person name="Tanizawa Y."/>
            <person name="Tanaka N."/>
            <person name="Maeno S."/>
            <person name="Kumar H."/>
            <person name="Shiwa Y."/>
            <person name="Okada S."/>
            <person name="Yoshikawa H."/>
            <person name="Dicks L."/>
            <person name="Nakagawa J."/>
            <person name="Arita M."/>
        </authorList>
    </citation>
    <scope>NUCLEOTIDE SEQUENCE [LARGE SCALE GENOMIC DNA]</scope>
    <source>
        <strain evidence="2 3">JCM 12225</strain>
    </source>
</reference>
<dbReference type="STRING" id="157463.GCA_001047075_00752"/>
<accession>A0A0K8MH00</accession>
<dbReference type="InterPro" id="IPR006428">
    <property type="entry name" value="Portal_SPP1-type"/>
</dbReference>
<dbReference type="RefSeq" id="WP_061993222.1">
    <property type="nucleotide sequence ID" value="NZ_DF968001.1"/>
</dbReference>
<dbReference type="Proteomes" id="UP000253891">
    <property type="component" value="Unassembled WGS sequence"/>
</dbReference>
<sequence length="500" mass="55982">MAQVNNFEKGIGLFNQSQFPFSTESNINYRVNSIDDLTANNYELLAKMISHFFAKQVPRLQVLDQYSKGLNTDIYSRPSRNEDSKADYRRAHNFGKIIAQFVAGYSTSVPVKYSVPDDKQQEAVDEFNNDNDVATLDNELMYDVAKFGRAYELQYRDGNSQNNVKLSNAFETFVVYDNTIEKNPVAGVRLVQLQDLQNSGVPQYTVSLYTTNSIITFKNITEQVGGSMTVVDETPHFYNSLPIVEYNSNRYRTGWYEDVISLIDAYDAVNSDTSNYMTDVVNSLLVISGDFQAPDGDGVNQLIKNIKKYGVLALQSGSDRNGNTTSVDAKYINTEFNSEASENYQQRLYKDIFTLSNVPNLSDESFSGNASGVSMRYKIFGFEQAIAQTINSFKRSLSKRYQLLGSLSSNLSNGLATVGQVTATFTPNLPYAVSEEVQMLTNAGIPLSRQTMYDQTHFTDATNEENNLAKEQEEGLDQSEPMNNVKFDSDKGDEVDGGQE</sequence>
<dbReference type="AlphaFoldDB" id="A0A0K8MH00"/>